<evidence type="ECO:0000313" key="3">
    <source>
        <dbReference type="EnsemblMetazoa" id="AFAF012747-PA"/>
    </source>
</evidence>
<dbReference type="EnsemblMetazoa" id="AFAF012747-RA">
    <property type="protein sequence ID" value="AFAF012747-PA"/>
    <property type="gene ID" value="AFAF012747"/>
</dbReference>
<feature type="signal peptide" evidence="2">
    <location>
        <begin position="1"/>
        <end position="18"/>
    </location>
</feature>
<proteinExistence type="predicted"/>
<sequence length="227" mass="25729">MLYLSLLIALALVGLSCGQYEYPNYEETAQPENPSTYPDYSYPDYPNPDYSYPDYPNYPAQPQYPDYSEVETVETTTTTTTAAPLTKRPQVFPRTPTRRRPTRRQQPNRIVRWYFMDSQGIPVRTAVARRYRSGSWRNAGLPEYYRSMLTGSRSLGSTALGSGLQKKRVEYWWYMKLSSAEVAQALHGSLLAVDAAGNPASPDRYHVWKILPGARTSERVASGEGMS</sequence>
<name>A0A182QLR2_9DIPT</name>
<dbReference type="Proteomes" id="UP000075886">
    <property type="component" value="Unassembled WGS sequence"/>
</dbReference>
<reference evidence="3" key="2">
    <citation type="submission" date="2020-05" db="UniProtKB">
        <authorList>
            <consortium name="EnsemblMetazoa"/>
        </authorList>
    </citation>
    <scope>IDENTIFICATION</scope>
    <source>
        <strain evidence="3">FAR1</strain>
    </source>
</reference>
<evidence type="ECO:0000256" key="1">
    <source>
        <dbReference type="SAM" id="MobiDB-lite"/>
    </source>
</evidence>
<protein>
    <submittedName>
        <fullName evidence="3">Uncharacterized protein</fullName>
    </submittedName>
</protein>
<feature type="region of interest" description="Disordered" evidence="1">
    <location>
        <begin position="70"/>
        <end position="106"/>
    </location>
</feature>
<evidence type="ECO:0000313" key="4">
    <source>
        <dbReference type="Proteomes" id="UP000075886"/>
    </source>
</evidence>
<dbReference type="VEuPathDB" id="VectorBase:AFAF012747"/>
<evidence type="ECO:0000256" key="2">
    <source>
        <dbReference type="SAM" id="SignalP"/>
    </source>
</evidence>
<keyword evidence="2" id="KW-0732">Signal</keyword>
<dbReference type="AlphaFoldDB" id="A0A182QLR2"/>
<feature type="compositionally biased region" description="Low complexity" evidence="1">
    <location>
        <begin position="33"/>
        <end position="46"/>
    </location>
</feature>
<organism evidence="3 4">
    <name type="scientific">Anopheles farauti</name>
    <dbReference type="NCBI Taxonomy" id="69004"/>
    <lineage>
        <taxon>Eukaryota</taxon>
        <taxon>Metazoa</taxon>
        <taxon>Ecdysozoa</taxon>
        <taxon>Arthropoda</taxon>
        <taxon>Hexapoda</taxon>
        <taxon>Insecta</taxon>
        <taxon>Pterygota</taxon>
        <taxon>Neoptera</taxon>
        <taxon>Endopterygota</taxon>
        <taxon>Diptera</taxon>
        <taxon>Nematocera</taxon>
        <taxon>Culicoidea</taxon>
        <taxon>Culicidae</taxon>
        <taxon>Anophelinae</taxon>
        <taxon>Anopheles</taxon>
    </lineage>
</organism>
<keyword evidence="4" id="KW-1185">Reference proteome</keyword>
<feature type="region of interest" description="Disordered" evidence="1">
    <location>
        <begin position="26"/>
        <end position="46"/>
    </location>
</feature>
<dbReference type="EMBL" id="AXCN02001476">
    <property type="status" value="NOT_ANNOTATED_CDS"/>
    <property type="molecule type" value="Genomic_DNA"/>
</dbReference>
<accession>A0A182QLR2</accession>
<feature type="chain" id="PRO_5008133045" evidence="2">
    <location>
        <begin position="19"/>
        <end position="227"/>
    </location>
</feature>
<reference evidence="4" key="1">
    <citation type="submission" date="2014-01" db="EMBL/GenBank/DDBJ databases">
        <title>The Genome Sequence of Anopheles farauti FAR1 (V2).</title>
        <authorList>
            <consortium name="The Broad Institute Genomics Platform"/>
            <person name="Neafsey D.E."/>
            <person name="Besansky N."/>
            <person name="Howell P."/>
            <person name="Walton C."/>
            <person name="Young S.K."/>
            <person name="Zeng Q."/>
            <person name="Gargeya S."/>
            <person name="Fitzgerald M."/>
            <person name="Haas B."/>
            <person name="Abouelleil A."/>
            <person name="Allen A.W."/>
            <person name="Alvarado L."/>
            <person name="Arachchi H.M."/>
            <person name="Berlin A.M."/>
            <person name="Chapman S.B."/>
            <person name="Gainer-Dewar J."/>
            <person name="Goldberg J."/>
            <person name="Griggs A."/>
            <person name="Gujja S."/>
            <person name="Hansen M."/>
            <person name="Howarth C."/>
            <person name="Imamovic A."/>
            <person name="Ireland A."/>
            <person name="Larimer J."/>
            <person name="McCowan C."/>
            <person name="Murphy C."/>
            <person name="Pearson M."/>
            <person name="Poon T.W."/>
            <person name="Priest M."/>
            <person name="Roberts A."/>
            <person name="Saif S."/>
            <person name="Shea T."/>
            <person name="Sisk P."/>
            <person name="Sykes S."/>
            <person name="Wortman J."/>
            <person name="Nusbaum C."/>
            <person name="Birren B."/>
        </authorList>
    </citation>
    <scope>NUCLEOTIDE SEQUENCE [LARGE SCALE GENOMIC DNA]</scope>
    <source>
        <strain evidence="4">FAR1</strain>
    </source>
</reference>